<feature type="modified residue" description="4-aspartylphosphate" evidence="2">
    <location>
        <position position="56"/>
    </location>
</feature>
<dbReference type="EMBL" id="JFKC01000023">
    <property type="protein sequence ID" value="OSQ46599.1"/>
    <property type="molecule type" value="Genomic_DNA"/>
</dbReference>
<evidence type="ECO:0000256" key="1">
    <source>
        <dbReference type="ARBA" id="ARBA00022553"/>
    </source>
</evidence>
<dbReference type="InterPro" id="IPR001789">
    <property type="entry name" value="Sig_transdc_resp-reg_receiver"/>
</dbReference>
<dbReference type="STRING" id="1123756.MGEO_17285"/>
<feature type="domain" description="Response regulatory" evidence="3">
    <location>
        <begin position="6"/>
        <end position="123"/>
    </location>
</feature>
<proteinExistence type="predicted"/>
<protein>
    <recommendedName>
        <fullName evidence="3">Response regulatory domain-containing protein</fullName>
    </recommendedName>
</protein>
<dbReference type="InterPro" id="IPR011006">
    <property type="entry name" value="CheY-like_superfamily"/>
</dbReference>
<dbReference type="InterPro" id="IPR050595">
    <property type="entry name" value="Bact_response_regulator"/>
</dbReference>
<gene>
    <name evidence="4" type="ORF">MGEO_17285</name>
</gene>
<dbReference type="AlphaFoldDB" id="A0A1X4NH72"/>
<sequence length="126" mass="14016">MSELKKIMHVDDDEDILEIAKMALEMVDGFELHQFNSGAAALDAFETVAPQLMLLDVMMPGMTGPELSRNVRERHAALNTPFIFMTAKAEQSVCQELYAAGALEVITKPFDPMSLGSQIRDAWSKR</sequence>
<dbReference type="PANTHER" id="PTHR44591">
    <property type="entry name" value="STRESS RESPONSE REGULATOR PROTEIN 1"/>
    <property type="match status" value="1"/>
</dbReference>
<evidence type="ECO:0000259" key="3">
    <source>
        <dbReference type="PROSITE" id="PS50110"/>
    </source>
</evidence>
<comment type="caution">
    <text evidence="4">The sequence shown here is derived from an EMBL/GenBank/DDBJ whole genome shotgun (WGS) entry which is preliminary data.</text>
</comment>
<evidence type="ECO:0000313" key="5">
    <source>
        <dbReference type="Proteomes" id="UP000193926"/>
    </source>
</evidence>
<accession>A0A1X4NH72</accession>
<reference evidence="4 5" key="1">
    <citation type="submission" date="2014-03" db="EMBL/GenBank/DDBJ databases">
        <title>The draft genome sequence of Marivita geojedonensis KCTC 23882.</title>
        <authorList>
            <person name="Lai Q."/>
            <person name="Shao Z."/>
        </authorList>
    </citation>
    <scope>NUCLEOTIDE SEQUENCE [LARGE SCALE GENOMIC DNA]</scope>
    <source>
        <strain evidence="4 5">DPG-138</strain>
    </source>
</reference>
<dbReference type="PANTHER" id="PTHR44591:SF3">
    <property type="entry name" value="RESPONSE REGULATORY DOMAIN-CONTAINING PROTEIN"/>
    <property type="match status" value="1"/>
</dbReference>
<organism evidence="4 5">
    <name type="scientific">Marivita geojedonensis</name>
    <dbReference type="NCBI Taxonomy" id="1123756"/>
    <lineage>
        <taxon>Bacteria</taxon>
        <taxon>Pseudomonadati</taxon>
        <taxon>Pseudomonadota</taxon>
        <taxon>Alphaproteobacteria</taxon>
        <taxon>Rhodobacterales</taxon>
        <taxon>Roseobacteraceae</taxon>
        <taxon>Marivita</taxon>
    </lineage>
</organism>
<dbReference type="Pfam" id="PF00072">
    <property type="entry name" value="Response_reg"/>
    <property type="match status" value="1"/>
</dbReference>
<keyword evidence="1 2" id="KW-0597">Phosphoprotein</keyword>
<name>A0A1X4NH72_9RHOB</name>
<evidence type="ECO:0000313" key="4">
    <source>
        <dbReference type="EMBL" id="OSQ46599.1"/>
    </source>
</evidence>
<dbReference type="Proteomes" id="UP000193926">
    <property type="component" value="Unassembled WGS sequence"/>
</dbReference>
<keyword evidence="5" id="KW-1185">Reference proteome</keyword>
<dbReference type="SMART" id="SM00448">
    <property type="entry name" value="REC"/>
    <property type="match status" value="1"/>
</dbReference>
<evidence type="ECO:0000256" key="2">
    <source>
        <dbReference type="PROSITE-ProRule" id="PRU00169"/>
    </source>
</evidence>
<dbReference type="OrthoDB" id="9800897at2"/>
<dbReference type="PROSITE" id="PS50110">
    <property type="entry name" value="RESPONSE_REGULATORY"/>
    <property type="match status" value="1"/>
</dbReference>
<dbReference type="RefSeq" id="WP_085640719.1">
    <property type="nucleotide sequence ID" value="NZ_JFKC01000023.1"/>
</dbReference>
<dbReference type="GO" id="GO:0000160">
    <property type="term" value="P:phosphorelay signal transduction system"/>
    <property type="evidence" value="ECO:0007669"/>
    <property type="project" value="InterPro"/>
</dbReference>
<dbReference type="Gene3D" id="3.40.50.2300">
    <property type="match status" value="1"/>
</dbReference>
<dbReference type="SUPFAM" id="SSF52172">
    <property type="entry name" value="CheY-like"/>
    <property type="match status" value="1"/>
</dbReference>